<dbReference type="InterPro" id="IPR058625">
    <property type="entry name" value="MdtA-like_BSH"/>
</dbReference>
<feature type="transmembrane region" description="Helical" evidence="4">
    <location>
        <begin position="7"/>
        <end position="26"/>
    </location>
</feature>
<evidence type="ECO:0000259" key="5">
    <source>
        <dbReference type="Pfam" id="PF25917"/>
    </source>
</evidence>
<evidence type="ECO:0000313" key="8">
    <source>
        <dbReference type="Proteomes" id="UP000076603"/>
    </source>
</evidence>
<gene>
    <name evidence="7" type="primary">emrA</name>
    <name evidence="7" type="ORF">CLMAG_05370</name>
</gene>
<dbReference type="AlphaFoldDB" id="A0A168DZV5"/>
<dbReference type="Proteomes" id="UP000076603">
    <property type="component" value="Unassembled WGS sequence"/>
</dbReference>
<dbReference type="Gene3D" id="2.40.50.100">
    <property type="match status" value="1"/>
</dbReference>
<protein>
    <submittedName>
        <fullName evidence="7">Multidrug export protein EmrA</fullName>
    </submittedName>
</protein>
<feature type="coiled-coil region" evidence="3">
    <location>
        <begin position="165"/>
        <end position="213"/>
    </location>
</feature>
<dbReference type="InterPro" id="IPR050465">
    <property type="entry name" value="UPF0194_transport"/>
</dbReference>
<dbReference type="EMBL" id="LWAE01000001">
    <property type="protein sequence ID" value="KZL93491.1"/>
    <property type="molecule type" value="Genomic_DNA"/>
</dbReference>
<dbReference type="GO" id="GO:0030313">
    <property type="term" value="C:cell envelope"/>
    <property type="evidence" value="ECO:0007669"/>
    <property type="project" value="UniProtKB-SubCell"/>
</dbReference>
<comment type="subcellular location">
    <subcellularLocation>
        <location evidence="1">Cell envelope</location>
    </subcellularLocation>
</comment>
<dbReference type="PANTHER" id="PTHR32347:SF23">
    <property type="entry name" value="BLL5650 PROTEIN"/>
    <property type="match status" value="1"/>
</dbReference>
<dbReference type="Gene3D" id="2.40.30.170">
    <property type="match status" value="1"/>
</dbReference>
<dbReference type="Pfam" id="PF25990">
    <property type="entry name" value="Beta-barrel_YknX"/>
    <property type="match status" value="1"/>
</dbReference>
<reference evidence="7 8" key="1">
    <citation type="submission" date="2016-04" db="EMBL/GenBank/DDBJ databases">
        <title>Genome sequence of Clostridium magnum DSM 2767.</title>
        <authorList>
            <person name="Poehlein A."/>
            <person name="Uhlig R."/>
            <person name="Fischer R."/>
            <person name="Bahl H."/>
            <person name="Daniel R."/>
        </authorList>
    </citation>
    <scope>NUCLEOTIDE SEQUENCE [LARGE SCALE GENOMIC DNA]</scope>
    <source>
        <strain evidence="7 8">DSM 2767</strain>
    </source>
</reference>
<dbReference type="PANTHER" id="PTHR32347">
    <property type="entry name" value="EFFLUX SYSTEM COMPONENT YKNX-RELATED"/>
    <property type="match status" value="1"/>
</dbReference>
<evidence type="ECO:0000256" key="3">
    <source>
        <dbReference type="SAM" id="Coils"/>
    </source>
</evidence>
<evidence type="ECO:0000313" key="7">
    <source>
        <dbReference type="EMBL" id="KZL93491.1"/>
    </source>
</evidence>
<keyword evidence="4" id="KW-1133">Transmembrane helix</keyword>
<evidence type="ECO:0000256" key="2">
    <source>
        <dbReference type="ARBA" id="ARBA00023054"/>
    </source>
</evidence>
<dbReference type="Pfam" id="PF25917">
    <property type="entry name" value="BSH_RND"/>
    <property type="match status" value="1"/>
</dbReference>
<dbReference type="PRINTS" id="PR01490">
    <property type="entry name" value="RTXTOXIND"/>
</dbReference>
<keyword evidence="2 3" id="KW-0175">Coiled coil</keyword>
<dbReference type="Gene3D" id="1.10.287.470">
    <property type="entry name" value="Helix hairpin bin"/>
    <property type="match status" value="1"/>
</dbReference>
<accession>A0A168DZV5</accession>
<dbReference type="GO" id="GO:0015562">
    <property type="term" value="F:efflux transmembrane transporter activity"/>
    <property type="evidence" value="ECO:0007669"/>
    <property type="project" value="InterPro"/>
</dbReference>
<evidence type="ECO:0000256" key="1">
    <source>
        <dbReference type="ARBA" id="ARBA00004196"/>
    </source>
</evidence>
<dbReference type="SUPFAM" id="SSF111369">
    <property type="entry name" value="HlyD-like secretion proteins"/>
    <property type="match status" value="2"/>
</dbReference>
<evidence type="ECO:0000256" key="4">
    <source>
        <dbReference type="SAM" id="Phobius"/>
    </source>
</evidence>
<keyword evidence="4" id="KW-0472">Membrane</keyword>
<dbReference type="PATRIC" id="fig|1121326.3.peg.493"/>
<feature type="coiled-coil region" evidence="3">
    <location>
        <begin position="80"/>
        <end position="140"/>
    </location>
</feature>
<dbReference type="InterPro" id="IPR058636">
    <property type="entry name" value="Beta-barrel_YknX"/>
</dbReference>
<keyword evidence="8" id="KW-1185">Reference proteome</keyword>
<feature type="domain" description="Multidrug resistance protein MdtA-like barrel-sandwich hybrid" evidence="5">
    <location>
        <begin position="47"/>
        <end position="279"/>
    </location>
</feature>
<feature type="domain" description="YknX-like beta-barrel" evidence="6">
    <location>
        <begin position="297"/>
        <end position="368"/>
    </location>
</feature>
<proteinExistence type="predicted"/>
<sequence>MEKKNKVKVIMLLLVIGVITSAFFLFKSTEYNKSNEFIYYGNVEADKINVSAEVSGKVSELKVKEGSKVKTGELIATIGSNESSLKLQNAEISIKNAENELGKIQDGNRAEEIKSQQALVRQAQALVEQGESALKVAQNNVSAAKTNSDYKKKKYEDASTLYKNGAEAKSTVDAAKNELDNAQSTLDNAMGSLDSTQAQLNNYKAQLDASSEKLNLLVNGATERDKNSAEYNLDKAKKDYELSKIALDKSKIVTAKDGVIETVNFKEGEYVTPGSPIATLLDNQNMWVKVYVPESILPSIKLNKEVILKSEFLKDKTIKGKVIYISPEAEFTPMNIVTKKDRMKLVYEVKIRILDNLESVKPGMLMDVNLK</sequence>
<organism evidence="7 8">
    <name type="scientific">Clostridium magnum DSM 2767</name>
    <dbReference type="NCBI Taxonomy" id="1121326"/>
    <lineage>
        <taxon>Bacteria</taxon>
        <taxon>Bacillati</taxon>
        <taxon>Bacillota</taxon>
        <taxon>Clostridia</taxon>
        <taxon>Eubacteriales</taxon>
        <taxon>Clostridiaceae</taxon>
        <taxon>Clostridium</taxon>
    </lineage>
</organism>
<keyword evidence="4" id="KW-0812">Transmembrane</keyword>
<evidence type="ECO:0000259" key="6">
    <source>
        <dbReference type="Pfam" id="PF25990"/>
    </source>
</evidence>
<comment type="caution">
    <text evidence="7">The sequence shown here is derived from an EMBL/GenBank/DDBJ whole genome shotgun (WGS) entry which is preliminary data.</text>
</comment>
<name>A0A168DZV5_9CLOT</name>
<dbReference type="RefSeq" id="WP_242954993.1">
    <property type="nucleotide sequence ID" value="NZ_FQXL01000024.1"/>
</dbReference>
<dbReference type="STRING" id="1121326.CLMAG_05370"/>